<dbReference type="OrthoDB" id="10302491at2759"/>
<dbReference type="HOGENOM" id="CLU_1031656_0_0_1"/>
<evidence type="ECO:0000313" key="3">
    <source>
        <dbReference type="EnsemblMetazoa" id="ISCW017559-PA"/>
    </source>
</evidence>
<protein>
    <submittedName>
        <fullName evidence="2 3">Secreted protein, putative</fullName>
    </submittedName>
</protein>
<dbReference type="EMBL" id="ABJB011113364">
    <property type="status" value="NOT_ANNOTATED_CDS"/>
    <property type="molecule type" value="Genomic_DNA"/>
</dbReference>
<name>B7P7J4_IXOSC</name>
<evidence type="ECO:0000256" key="1">
    <source>
        <dbReference type="SAM" id="SignalP"/>
    </source>
</evidence>
<dbReference type="VEuPathDB" id="VectorBase:ISCW017559"/>
<dbReference type="EMBL" id="ABJB010598054">
    <property type="status" value="NOT_ANNOTATED_CDS"/>
    <property type="molecule type" value="Genomic_DNA"/>
</dbReference>
<feature type="chain" id="PRO_5010825872" evidence="1">
    <location>
        <begin position="22"/>
        <end position="270"/>
    </location>
</feature>
<gene>
    <name evidence="2" type="ORF">IscW_ISCW017559</name>
</gene>
<dbReference type="EMBL" id="ABJB010613998">
    <property type="status" value="NOT_ANNOTATED_CDS"/>
    <property type="molecule type" value="Genomic_DNA"/>
</dbReference>
<keyword evidence="1" id="KW-0732">Signal</keyword>
<dbReference type="InParanoid" id="B7P7J4"/>
<feature type="signal peptide" evidence="1">
    <location>
        <begin position="1"/>
        <end position="21"/>
    </location>
</feature>
<dbReference type="EMBL" id="ABJB010727587">
    <property type="status" value="NOT_ANNOTATED_CDS"/>
    <property type="molecule type" value="Genomic_DNA"/>
</dbReference>
<organism>
    <name type="scientific">Ixodes scapularis</name>
    <name type="common">Black-legged tick</name>
    <name type="synonym">Deer tick</name>
    <dbReference type="NCBI Taxonomy" id="6945"/>
    <lineage>
        <taxon>Eukaryota</taxon>
        <taxon>Metazoa</taxon>
        <taxon>Ecdysozoa</taxon>
        <taxon>Arthropoda</taxon>
        <taxon>Chelicerata</taxon>
        <taxon>Arachnida</taxon>
        <taxon>Acari</taxon>
        <taxon>Parasitiformes</taxon>
        <taxon>Ixodida</taxon>
        <taxon>Ixodoidea</taxon>
        <taxon>Ixodidae</taxon>
        <taxon>Ixodinae</taxon>
        <taxon>Ixodes</taxon>
    </lineage>
</organism>
<accession>B7P7J4</accession>
<dbReference type="EMBL" id="ABJB010244654">
    <property type="status" value="NOT_ANNOTATED_CDS"/>
    <property type="molecule type" value="Genomic_DNA"/>
</dbReference>
<dbReference type="EMBL" id="ABJB010435837">
    <property type="status" value="NOT_ANNOTATED_CDS"/>
    <property type="molecule type" value="Genomic_DNA"/>
</dbReference>
<dbReference type="AlphaFoldDB" id="B7P7J4"/>
<dbReference type="Proteomes" id="UP000001555">
    <property type="component" value="Unassembled WGS sequence"/>
</dbReference>
<dbReference type="PaxDb" id="6945-B7P7J4"/>
<proteinExistence type="predicted"/>
<dbReference type="VEuPathDB" id="VectorBase:ISCP_016737"/>
<sequence length="270" mass="28701">MNSSVVATFCVLFLYVNQASANDNSCLNISLSNILGLGECLGPAGDLCTSNSEGAVNLIGNVALCALEGIGDLNVGSQLYLIFQFLDLALERIGLGIGKDLIGGLCGLLASLLGTTCSLTNLDQTALCADPLVLNLPSTLGIGACFGTQFQTCDQGTLVTPKLVEILFNVILCLLGNLSDSNLESILGNIVCSVFNILNDILGTQVITTLIGGLLNIGLYAGQAERCQSGVNFGKYCLQHVQYFEQDSWDVLDYDAAQRYFWYKLLNMAI</sequence>
<evidence type="ECO:0000313" key="2">
    <source>
        <dbReference type="EMBL" id="EEC02566.1"/>
    </source>
</evidence>
<keyword evidence="4" id="KW-1185">Reference proteome</keyword>
<dbReference type="EMBL" id="DS652265">
    <property type="protein sequence ID" value="EEC02566.1"/>
    <property type="molecule type" value="Genomic_DNA"/>
</dbReference>
<reference evidence="2 4" key="1">
    <citation type="submission" date="2008-03" db="EMBL/GenBank/DDBJ databases">
        <title>Annotation of Ixodes scapularis.</title>
        <authorList>
            <consortium name="Ixodes scapularis Genome Project Consortium"/>
            <person name="Caler E."/>
            <person name="Hannick L.I."/>
            <person name="Bidwell S."/>
            <person name="Joardar V."/>
            <person name="Thiagarajan M."/>
            <person name="Amedeo P."/>
            <person name="Galinsky K.J."/>
            <person name="Schobel S."/>
            <person name="Inman J."/>
            <person name="Hostetler J."/>
            <person name="Miller J."/>
            <person name="Hammond M."/>
            <person name="Megy K."/>
            <person name="Lawson D."/>
            <person name="Kodira C."/>
            <person name="Sutton G."/>
            <person name="Meyer J."/>
            <person name="Hill C.A."/>
            <person name="Birren B."/>
            <person name="Nene V."/>
            <person name="Collins F."/>
            <person name="Alarcon-Chaidez F."/>
            <person name="Wikel S."/>
            <person name="Strausberg R."/>
        </authorList>
    </citation>
    <scope>NUCLEOTIDE SEQUENCE [LARGE SCALE GENOMIC DNA]</scope>
    <source>
        <strain evidence="4">Wikel</strain>
        <strain evidence="2">Wikel colony</strain>
    </source>
</reference>
<dbReference type="EMBL" id="ABJB011116400">
    <property type="status" value="NOT_ANNOTATED_CDS"/>
    <property type="molecule type" value="Genomic_DNA"/>
</dbReference>
<dbReference type="VEuPathDB" id="VectorBase:ISCI017559"/>
<dbReference type="EnsemblMetazoa" id="ISCW017559-RA">
    <property type="protein sequence ID" value="ISCW017559-PA"/>
    <property type="gene ID" value="ISCW017559"/>
</dbReference>
<evidence type="ECO:0000313" key="4">
    <source>
        <dbReference type="Proteomes" id="UP000001555"/>
    </source>
</evidence>
<reference evidence="3" key="2">
    <citation type="submission" date="2020-05" db="UniProtKB">
        <authorList>
            <consortium name="EnsemblMetazoa"/>
        </authorList>
    </citation>
    <scope>IDENTIFICATION</scope>
    <source>
        <strain evidence="3">wikel</strain>
    </source>
</reference>